<dbReference type="GO" id="GO:0004519">
    <property type="term" value="F:endonuclease activity"/>
    <property type="evidence" value="ECO:0007669"/>
    <property type="project" value="UniProtKB-KW"/>
</dbReference>
<keyword evidence="6" id="KW-0695">RNA-directed DNA polymerase</keyword>
<evidence type="ECO:0000313" key="10">
    <source>
        <dbReference type="Proteomes" id="UP001234989"/>
    </source>
</evidence>
<dbReference type="GO" id="GO:0016787">
    <property type="term" value="F:hydrolase activity"/>
    <property type="evidence" value="ECO:0007669"/>
    <property type="project" value="UniProtKB-KW"/>
</dbReference>
<dbReference type="PANTHER" id="PTHR34072:SF52">
    <property type="entry name" value="RIBONUCLEASE H"/>
    <property type="match status" value="1"/>
</dbReference>
<dbReference type="InterPro" id="IPR041373">
    <property type="entry name" value="RT_RNaseH"/>
</dbReference>
<dbReference type="GO" id="GO:0003964">
    <property type="term" value="F:RNA-directed DNA polymerase activity"/>
    <property type="evidence" value="ECO:0007669"/>
    <property type="project" value="UniProtKB-KW"/>
</dbReference>
<dbReference type="AlphaFoldDB" id="A0AAF0Q8N7"/>
<dbReference type="FunFam" id="3.10.20.370:FF:000001">
    <property type="entry name" value="Retrovirus-related Pol polyprotein from transposon 17.6-like protein"/>
    <property type="match status" value="1"/>
</dbReference>
<evidence type="ECO:0000259" key="8">
    <source>
        <dbReference type="Pfam" id="PF17917"/>
    </source>
</evidence>
<dbReference type="SUPFAM" id="SSF56672">
    <property type="entry name" value="DNA/RNA polymerases"/>
    <property type="match status" value="1"/>
</dbReference>
<dbReference type="PANTHER" id="PTHR34072">
    <property type="entry name" value="ENZYMATIC POLYPROTEIN-RELATED"/>
    <property type="match status" value="1"/>
</dbReference>
<evidence type="ECO:0000256" key="2">
    <source>
        <dbReference type="ARBA" id="ARBA00022695"/>
    </source>
</evidence>
<keyword evidence="3" id="KW-0540">Nuclease</keyword>
<gene>
    <name evidence="9" type="ORF">MTR67_011732</name>
</gene>
<evidence type="ECO:0000256" key="1">
    <source>
        <dbReference type="ARBA" id="ARBA00022679"/>
    </source>
</evidence>
<protein>
    <submittedName>
        <fullName evidence="9">Uncharacterized protein</fullName>
    </submittedName>
</protein>
<dbReference type="EMBL" id="CP133614">
    <property type="protein sequence ID" value="WMV18347.1"/>
    <property type="molecule type" value="Genomic_DNA"/>
</dbReference>
<sequence>MSLMNGVFNSFLDSFVIVFIDDILVYLKSEKEHGNHLRIVLGVLGKQKLYAKFSKCESPILALSMEGKDFIIYCDASHLGLGVVLMLDKNVIAYASRQLKVHERNYPTHDLELAAVVFALKIWRHYLCGVKCEVFTDHHSLQHVFTQKDLNLRL</sequence>
<evidence type="ECO:0000256" key="6">
    <source>
        <dbReference type="ARBA" id="ARBA00022918"/>
    </source>
</evidence>
<reference evidence="9" key="1">
    <citation type="submission" date="2023-08" db="EMBL/GenBank/DDBJ databases">
        <title>A de novo genome assembly of Solanum verrucosum Schlechtendal, a Mexican diploid species geographically isolated from the other diploid A-genome species in potato relatives.</title>
        <authorList>
            <person name="Hosaka K."/>
        </authorList>
    </citation>
    <scope>NUCLEOTIDE SEQUENCE</scope>
    <source>
        <tissue evidence="9">Young leaves</tissue>
    </source>
</reference>
<dbReference type="InterPro" id="IPR043128">
    <property type="entry name" value="Rev_trsase/Diguanyl_cyclase"/>
</dbReference>
<dbReference type="InterPro" id="IPR000477">
    <property type="entry name" value="RT_dom"/>
</dbReference>
<evidence type="ECO:0000256" key="5">
    <source>
        <dbReference type="ARBA" id="ARBA00022801"/>
    </source>
</evidence>
<organism evidence="9 10">
    <name type="scientific">Solanum verrucosum</name>
    <dbReference type="NCBI Taxonomy" id="315347"/>
    <lineage>
        <taxon>Eukaryota</taxon>
        <taxon>Viridiplantae</taxon>
        <taxon>Streptophyta</taxon>
        <taxon>Embryophyta</taxon>
        <taxon>Tracheophyta</taxon>
        <taxon>Spermatophyta</taxon>
        <taxon>Magnoliopsida</taxon>
        <taxon>eudicotyledons</taxon>
        <taxon>Gunneridae</taxon>
        <taxon>Pentapetalae</taxon>
        <taxon>asterids</taxon>
        <taxon>lamiids</taxon>
        <taxon>Solanales</taxon>
        <taxon>Solanaceae</taxon>
        <taxon>Solanoideae</taxon>
        <taxon>Solaneae</taxon>
        <taxon>Solanum</taxon>
    </lineage>
</organism>
<dbReference type="CDD" id="cd09274">
    <property type="entry name" value="RNase_HI_RT_Ty3"/>
    <property type="match status" value="1"/>
</dbReference>
<feature type="domain" description="Reverse transcriptase RNase H-like" evidence="8">
    <location>
        <begin position="68"/>
        <end position="153"/>
    </location>
</feature>
<keyword evidence="5" id="KW-0378">Hydrolase</keyword>
<evidence type="ECO:0000313" key="9">
    <source>
        <dbReference type="EMBL" id="WMV18347.1"/>
    </source>
</evidence>
<keyword evidence="4" id="KW-0255">Endonuclease</keyword>
<dbReference type="InterPro" id="IPR043502">
    <property type="entry name" value="DNA/RNA_pol_sf"/>
</dbReference>
<evidence type="ECO:0000259" key="7">
    <source>
        <dbReference type="Pfam" id="PF00078"/>
    </source>
</evidence>
<accession>A0AAF0Q8N7</accession>
<dbReference type="Gene3D" id="3.30.70.270">
    <property type="match status" value="1"/>
</dbReference>
<keyword evidence="2" id="KW-0548">Nucleotidyltransferase</keyword>
<keyword evidence="1" id="KW-0808">Transferase</keyword>
<name>A0AAF0Q8N7_SOLVR</name>
<dbReference type="Proteomes" id="UP001234989">
    <property type="component" value="Chromosome 3"/>
</dbReference>
<dbReference type="Gene3D" id="3.10.20.370">
    <property type="match status" value="1"/>
</dbReference>
<dbReference type="Pfam" id="PF17917">
    <property type="entry name" value="RT_RNaseH"/>
    <property type="match status" value="1"/>
</dbReference>
<proteinExistence type="predicted"/>
<dbReference type="Pfam" id="PF00078">
    <property type="entry name" value="RVT_1"/>
    <property type="match status" value="1"/>
</dbReference>
<keyword evidence="10" id="KW-1185">Reference proteome</keyword>
<evidence type="ECO:0000256" key="4">
    <source>
        <dbReference type="ARBA" id="ARBA00022759"/>
    </source>
</evidence>
<feature type="domain" description="Reverse transcriptase" evidence="7">
    <location>
        <begin position="3"/>
        <end position="57"/>
    </location>
</feature>
<evidence type="ECO:0000256" key="3">
    <source>
        <dbReference type="ARBA" id="ARBA00022722"/>
    </source>
</evidence>